<reference evidence="1 2" key="1">
    <citation type="journal article" date="2017" name="Mol. Biol. Evol.">
        <title>The 4-celled Tetrabaena socialis nuclear genome reveals the essential components for genetic control of cell number at the origin of multicellularity in the volvocine lineage.</title>
        <authorList>
            <person name="Featherston J."/>
            <person name="Arakaki Y."/>
            <person name="Hanschen E.R."/>
            <person name="Ferris P.J."/>
            <person name="Michod R.E."/>
            <person name="Olson B.J.S.C."/>
            <person name="Nozaki H."/>
            <person name="Durand P.M."/>
        </authorList>
    </citation>
    <scope>NUCLEOTIDE SEQUENCE [LARGE SCALE GENOMIC DNA]</scope>
    <source>
        <strain evidence="1 2">NIES-571</strain>
    </source>
</reference>
<name>A0A2J7ZYI0_9CHLO</name>
<protein>
    <submittedName>
        <fullName evidence="1">Uncharacterized protein</fullName>
    </submittedName>
</protein>
<organism evidence="1 2">
    <name type="scientific">Tetrabaena socialis</name>
    <dbReference type="NCBI Taxonomy" id="47790"/>
    <lineage>
        <taxon>Eukaryota</taxon>
        <taxon>Viridiplantae</taxon>
        <taxon>Chlorophyta</taxon>
        <taxon>core chlorophytes</taxon>
        <taxon>Chlorophyceae</taxon>
        <taxon>CS clade</taxon>
        <taxon>Chlamydomonadales</taxon>
        <taxon>Tetrabaenaceae</taxon>
        <taxon>Tetrabaena</taxon>
    </lineage>
</organism>
<accession>A0A2J7ZYI0</accession>
<comment type="caution">
    <text evidence="1">The sequence shown here is derived from an EMBL/GenBank/DDBJ whole genome shotgun (WGS) entry which is preliminary data.</text>
</comment>
<evidence type="ECO:0000313" key="2">
    <source>
        <dbReference type="Proteomes" id="UP000236333"/>
    </source>
</evidence>
<dbReference type="Proteomes" id="UP000236333">
    <property type="component" value="Unassembled WGS sequence"/>
</dbReference>
<dbReference type="EMBL" id="PGGS01000314">
    <property type="protein sequence ID" value="PNH05327.1"/>
    <property type="molecule type" value="Genomic_DNA"/>
</dbReference>
<evidence type="ECO:0000313" key="1">
    <source>
        <dbReference type="EMBL" id="PNH05327.1"/>
    </source>
</evidence>
<dbReference type="AlphaFoldDB" id="A0A2J7ZYI0"/>
<gene>
    <name evidence="1" type="ORF">TSOC_008398</name>
</gene>
<sequence>MAAGRSCSVTMPVAPAWPYKRPFYQPTLTKHEIQADLSYILSQTKREPRQPGRFHDQPK</sequence>
<dbReference type="OrthoDB" id="505708at2759"/>
<proteinExistence type="predicted"/>
<keyword evidence="2" id="KW-1185">Reference proteome</keyword>